<dbReference type="Proteomes" id="UP000676169">
    <property type="component" value="Chromosome"/>
</dbReference>
<evidence type="ECO:0000313" key="2">
    <source>
        <dbReference type="Proteomes" id="UP000676169"/>
    </source>
</evidence>
<dbReference type="EMBL" id="CP073100">
    <property type="protein sequence ID" value="QUE52473.1"/>
    <property type="molecule type" value="Genomic_DNA"/>
</dbReference>
<name>A0A975J1U4_9BACT</name>
<gene>
    <name evidence="1" type="ORF">KBB96_06155</name>
</gene>
<organism evidence="1 2">
    <name type="scientific">Luteolibacter ambystomatis</name>
    <dbReference type="NCBI Taxonomy" id="2824561"/>
    <lineage>
        <taxon>Bacteria</taxon>
        <taxon>Pseudomonadati</taxon>
        <taxon>Verrucomicrobiota</taxon>
        <taxon>Verrucomicrobiia</taxon>
        <taxon>Verrucomicrobiales</taxon>
        <taxon>Verrucomicrobiaceae</taxon>
        <taxon>Luteolibacter</taxon>
    </lineage>
</organism>
<sequence>MPLLEELDARLPVTVVMAAALDLLDHCGWKMEFDGLEVMTVPRRPAPLLVSRAFVREEFEGFAFGDHFEAGIALDPLITPEGLQARAGFLKLYFDLEGQMIGEDRFPPMED</sequence>
<keyword evidence="2" id="KW-1185">Reference proteome</keyword>
<accession>A0A975J1U4</accession>
<proteinExistence type="predicted"/>
<dbReference type="RefSeq" id="WP_211633548.1">
    <property type="nucleotide sequence ID" value="NZ_CP073100.1"/>
</dbReference>
<protein>
    <submittedName>
        <fullName evidence="1">Uncharacterized protein</fullName>
    </submittedName>
</protein>
<reference evidence="1" key="1">
    <citation type="submission" date="2021-04" db="EMBL/GenBank/DDBJ databases">
        <title>Luteolibacter sp. 32A isolated from the skin of an Anderson's salamander (Ambystoma andersonii).</title>
        <authorList>
            <person name="Spergser J."/>
            <person name="Busse H.-J."/>
        </authorList>
    </citation>
    <scope>NUCLEOTIDE SEQUENCE</scope>
    <source>
        <strain evidence="1">32A</strain>
    </source>
</reference>
<evidence type="ECO:0000313" key="1">
    <source>
        <dbReference type="EMBL" id="QUE52473.1"/>
    </source>
</evidence>
<dbReference type="KEGG" id="lamb:KBB96_06155"/>
<dbReference type="AlphaFoldDB" id="A0A975J1U4"/>